<keyword evidence="1" id="KW-0472">Membrane</keyword>
<comment type="caution">
    <text evidence="3">The sequence shown here is derived from an EMBL/GenBank/DDBJ whole genome shotgun (WGS) entry which is preliminary data.</text>
</comment>
<dbReference type="InterPro" id="IPR052173">
    <property type="entry name" value="Beta-lactam_resp_regulator"/>
</dbReference>
<reference evidence="3" key="2">
    <citation type="submission" date="2021-04" db="EMBL/GenBank/DDBJ databases">
        <authorList>
            <person name="Gilroy R."/>
        </authorList>
    </citation>
    <scope>NUCLEOTIDE SEQUENCE</scope>
    <source>
        <strain evidence="3">ChiBcec2-3848</strain>
    </source>
</reference>
<reference evidence="3" key="1">
    <citation type="journal article" date="2021" name="PeerJ">
        <title>Extensive microbial diversity within the chicken gut microbiome revealed by metagenomics and culture.</title>
        <authorList>
            <person name="Gilroy R."/>
            <person name="Ravi A."/>
            <person name="Getino M."/>
            <person name="Pursley I."/>
            <person name="Horton D.L."/>
            <person name="Alikhan N.F."/>
            <person name="Baker D."/>
            <person name="Gharbi K."/>
            <person name="Hall N."/>
            <person name="Watson M."/>
            <person name="Adriaenssens E.M."/>
            <person name="Foster-Nyarko E."/>
            <person name="Jarju S."/>
            <person name="Secka A."/>
            <person name="Antonio M."/>
            <person name="Oren A."/>
            <person name="Chaudhuri R.R."/>
            <person name="La Ragione R."/>
            <person name="Hildebrand F."/>
            <person name="Pallen M.J."/>
        </authorList>
    </citation>
    <scope>NUCLEOTIDE SEQUENCE</scope>
    <source>
        <strain evidence="3">ChiBcec2-3848</strain>
    </source>
</reference>
<dbReference type="Proteomes" id="UP000823886">
    <property type="component" value="Unassembled WGS sequence"/>
</dbReference>
<accession>A0A9D2T9S2</accession>
<protein>
    <submittedName>
        <fullName evidence="3">M56 family metallopeptidase</fullName>
    </submittedName>
</protein>
<feature type="transmembrane region" description="Helical" evidence="1">
    <location>
        <begin position="78"/>
        <end position="98"/>
    </location>
</feature>
<feature type="transmembrane region" description="Helical" evidence="1">
    <location>
        <begin position="36"/>
        <end position="57"/>
    </location>
</feature>
<keyword evidence="1" id="KW-0812">Transmembrane</keyword>
<gene>
    <name evidence="3" type="ORF">H9753_00030</name>
</gene>
<sequence>MKTIFMMNLNSILSILFVLFIRRIFFYKTTKKIWLWFWKILFLRLAVPLFFPVAFHIKLHQAVPVIRYMRAGITRTDTPMILAVLWGTGFFFCLFYYLTNYRKDYKTLQEAVPVENSMYHEILQQYTKQNLCILQSDKIGSPLTYCILRPKIVLPKSEQPLGLQEASYIFIHEISHIKNQDNFWKPFSVFMCCIYWYNPFIWIMHRFMVKDMEFAADENVIAILGKGVRKGYAETLLQYQISRRSQIAGNKFAENIVKERILSIMKYNKKNKLFVPLCAAALGIGILSFVSPQVKAEPAAGEFAADVSIAAVKDETPETSLSTRIEQVKEGKITGEAAEMIAEELHEENRKMIAEYENVK</sequence>
<dbReference type="EMBL" id="DWVZ01000001">
    <property type="protein sequence ID" value="HJC61989.1"/>
    <property type="molecule type" value="Genomic_DNA"/>
</dbReference>
<evidence type="ECO:0000259" key="2">
    <source>
        <dbReference type="Pfam" id="PF05569"/>
    </source>
</evidence>
<organism evidence="3 4">
    <name type="scientific">Candidatus Blautia merdavium</name>
    <dbReference type="NCBI Taxonomy" id="2838494"/>
    <lineage>
        <taxon>Bacteria</taxon>
        <taxon>Bacillati</taxon>
        <taxon>Bacillota</taxon>
        <taxon>Clostridia</taxon>
        <taxon>Lachnospirales</taxon>
        <taxon>Lachnospiraceae</taxon>
        <taxon>Blautia</taxon>
    </lineage>
</organism>
<dbReference type="InterPro" id="IPR008756">
    <property type="entry name" value="Peptidase_M56"/>
</dbReference>
<name>A0A9D2T9S2_9FIRM</name>
<dbReference type="PANTHER" id="PTHR34978:SF3">
    <property type="entry name" value="SLR0241 PROTEIN"/>
    <property type="match status" value="1"/>
</dbReference>
<keyword evidence="1" id="KW-1133">Transmembrane helix</keyword>
<proteinExistence type="predicted"/>
<evidence type="ECO:0000256" key="1">
    <source>
        <dbReference type="SAM" id="Phobius"/>
    </source>
</evidence>
<dbReference type="AlphaFoldDB" id="A0A9D2T9S2"/>
<dbReference type="Pfam" id="PF05569">
    <property type="entry name" value="Peptidase_M56"/>
    <property type="match status" value="1"/>
</dbReference>
<evidence type="ECO:0000313" key="4">
    <source>
        <dbReference type="Proteomes" id="UP000823886"/>
    </source>
</evidence>
<feature type="transmembrane region" description="Helical" evidence="1">
    <location>
        <begin position="183"/>
        <end position="203"/>
    </location>
</feature>
<feature type="transmembrane region" description="Helical" evidence="1">
    <location>
        <begin position="273"/>
        <end position="290"/>
    </location>
</feature>
<feature type="domain" description="Peptidase M56" evidence="2">
    <location>
        <begin position="3"/>
        <end position="262"/>
    </location>
</feature>
<dbReference type="PANTHER" id="PTHR34978">
    <property type="entry name" value="POSSIBLE SENSOR-TRANSDUCER PROTEIN BLAR"/>
    <property type="match status" value="1"/>
</dbReference>
<dbReference type="CDD" id="cd07341">
    <property type="entry name" value="M56_BlaR1_MecR1_like"/>
    <property type="match status" value="1"/>
</dbReference>
<evidence type="ECO:0000313" key="3">
    <source>
        <dbReference type="EMBL" id="HJC61989.1"/>
    </source>
</evidence>